<comment type="caution">
    <text evidence="1">The sequence shown here is derived from an EMBL/GenBank/DDBJ whole genome shotgun (WGS) entry which is preliminary data.</text>
</comment>
<protein>
    <submittedName>
        <fullName evidence="1">Uncharacterized protein</fullName>
    </submittedName>
</protein>
<organism evidence="1 2">
    <name type="scientific">[Clostridium] citroniae WAL-17108</name>
    <dbReference type="NCBI Taxonomy" id="742733"/>
    <lineage>
        <taxon>Bacteria</taxon>
        <taxon>Bacillati</taxon>
        <taxon>Bacillota</taxon>
        <taxon>Clostridia</taxon>
        <taxon>Lachnospirales</taxon>
        <taxon>Lachnospiraceae</taxon>
        <taxon>Enterocloster</taxon>
    </lineage>
</organism>
<dbReference type="RefSeq" id="WP_007859805.1">
    <property type="nucleotide sequence ID" value="NZ_JH376420.1"/>
</dbReference>
<dbReference type="PATRIC" id="fig|742733.3.peg.1007"/>
<reference evidence="1 2" key="1">
    <citation type="submission" date="2011-08" db="EMBL/GenBank/DDBJ databases">
        <title>The Genome Sequence of Clostridium citroniae WAL-17108.</title>
        <authorList>
            <consortium name="The Broad Institute Genome Sequencing Platform"/>
            <person name="Earl A."/>
            <person name="Ward D."/>
            <person name="Feldgarden M."/>
            <person name="Gevers D."/>
            <person name="Finegold S.M."/>
            <person name="Summanen P.H."/>
            <person name="Molitoris D.R."/>
            <person name="Vaisanen M.L."/>
            <person name="Daigneault M."/>
            <person name="Allen-Vercoe E."/>
            <person name="Young S.K."/>
            <person name="Zeng Q."/>
            <person name="Gargeya S."/>
            <person name="Fitzgerald M."/>
            <person name="Haas B."/>
            <person name="Abouelleil A."/>
            <person name="Alvarado L."/>
            <person name="Arachchi H.M."/>
            <person name="Berlin A."/>
            <person name="Brown A."/>
            <person name="Chapman S.B."/>
            <person name="Chen Z."/>
            <person name="Dunbar C."/>
            <person name="Freedman E."/>
            <person name="Gearin G."/>
            <person name="Gellesch M."/>
            <person name="Goldberg J."/>
            <person name="Griggs A."/>
            <person name="Gujja S."/>
            <person name="Heiman D."/>
            <person name="Howarth C."/>
            <person name="Larson L."/>
            <person name="Lui A."/>
            <person name="MacDonald P.J.P."/>
            <person name="Montmayeur A."/>
            <person name="Murphy C."/>
            <person name="Neiman D."/>
            <person name="Pearson M."/>
            <person name="Priest M."/>
            <person name="Roberts A."/>
            <person name="Saif S."/>
            <person name="Shea T."/>
            <person name="Shenoy N."/>
            <person name="Sisk P."/>
            <person name="Stolte C."/>
            <person name="Sykes S."/>
            <person name="Wortman J."/>
            <person name="Nusbaum C."/>
            <person name="Birren B."/>
        </authorList>
    </citation>
    <scope>NUCLEOTIDE SEQUENCE [LARGE SCALE GENOMIC DNA]</scope>
    <source>
        <strain evidence="1 2">WAL-17108</strain>
    </source>
</reference>
<evidence type="ECO:0000313" key="1">
    <source>
        <dbReference type="EMBL" id="EHF00090.1"/>
    </source>
</evidence>
<proteinExistence type="predicted"/>
<name>G5HEY1_9FIRM</name>
<accession>G5HEY1</accession>
<dbReference type="AlphaFoldDB" id="G5HEY1"/>
<sequence length="96" mass="10946">MNNEFMEVLKIIADKRMEVSLDSMLNEDCEYKKMEERAAAMGVAYDSLKLSPELKEVVDDLLAERDGMNIEKVSLAYWAGVKDAIIILKELEIIAF</sequence>
<gene>
    <name evidence="1" type="ORF">HMPREF9469_01004</name>
</gene>
<evidence type="ECO:0000313" key="2">
    <source>
        <dbReference type="Proteomes" id="UP000003763"/>
    </source>
</evidence>
<dbReference type="Proteomes" id="UP000003763">
    <property type="component" value="Unassembled WGS sequence"/>
</dbReference>
<dbReference type="EMBL" id="ADLJ01000007">
    <property type="protein sequence ID" value="EHF00090.1"/>
    <property type="molecule type" value="Genomic_DNA"/>
</dbReference>
<dbReference type="HOGENOM" id="CLU_2354780_0_0_9"/>